<dbReference type="SUPFAM" id="SSF57701">
    <property type="entry name" value="Zn2/Cys6 DNA-binding domain"/>
    <property type="match status" value="1"/>
</dbReference>
<dbReference type="OrthoDB" id="39175at2759"/>
<dbReference type="InterPro" id="IPR036864">
    <property type="entry name" value="Zn2-C6_fun-type_DNA-bd_sf"/>
</dbReference>
<dbReference type="Gene3D" id="4.10.240.10">
    <property type="entry name" value="Zn(2)-C6 fungal-type DNA-binding domain"/>
    <property type="match status" value="1"/>
</dbReference>
<protein>
    <recommendedName>
        <fullName evidence="2">Zn(2)-C6 fungal-type domain-containing protein</fullName>
    </recommendedName>
</protein>
<dbReference type="AlphaFoldDB" id="A0A6A4IE15"/>
<name>A0A6A4IE15_9AGAR</name>
<keyword evidence="4" id="KW-1185">Reference proteome</keyword>
<feature type="region of interest" description="Disordered" evidence="1">
    <location>
        <begin position="67"/>
        <end position="88"/>
    </location>
</feature>
<sequence length="199" mass="22361">MFASWSSKNYSHAGSKRRRLRGSCDICRRKKIRCDSANMPGNICSSCRAFGSPSECTHFISALKKKGKEPVASRSRQNKSPAPPLAWDSDRPDFEFAKSQINEILSISTVKPYGLPDDVPLVLKTLTEIALYARSLENELRTHQMNYFADNGSEISGIETVVPMQPHILFHDSSSRASDQQDDWGTYMENVDELLRSLS</sequence>
<dbReference type="SMART" id="SM00066">
    <property type="entry name" value="GAL4"/>
    <property type="match status" value="1"/>
</dbReference>
<organism evidence="3 4">
    <name type="scientific">Gymnopus androsaceus JB14</name>
    <dbReference type="NCBI Taxonomy" id="1447944"/>
    <lineage>
        <taxon>Eukaryota</taxon>
        <taxon>Fungi</taxon>
        <taxon>Dikarya</taxon>
        <taxon>Basidiomycota</taxon>
        <taxon>Agaricomycotina</taxon>
        <taxon>Agaricomycetes</taxon>
        <taxon>Agaricomycetidae</taxon>
        <taxon>Agaricales</taxon>
        <taxon>Marasmiineae</taxon>
        <taxon>Omphalotaceae</taxon>
        <taxon>Gymnopus</taxon>
    </lineage>
</organism>
<dbReference type="Pfam" id="PF00172">
    <property type="entry name" value="Zn_clus"/>
    <property type="match status" value="1"/>
</dbReference>
<gene>
    <name evidence="3" type="ORF">BT96DRAFT_971014</name>
</gene>
<accession>A0A6A4IE15</accession>
<proteinExistence type="predicted"/>
<dbReference type="CDD" id="cd00067">
    <property type="entry name" value="GAL4"/>
    <property type="match status" value="1"/>
</dbReference>
<evidence type="ECO:0000259" key="2">
    <source>
        <dbReference type="PROSITE" id="PS50048"/>
    </source>
</evidence>
<evidence type="ECO:0000313" key="4">
    <source>
        <dbReference type="Proteomes" id="UP000799118"/>
    </source>
</evidence>
<dbReference type="GO" id="GO:0000981">
    <property type="term" value="F:DNA-binding transcription factor activity, RNA polymerase II-specific"/>
    <property type="evidence" value="ECO:0007669"/>
    <property type="project" value="InterPro"/>
</dbReference>
<dbReference type="PROSITE" id="PS00463">
    <property type="entry name" value="ZN2_CY6_FUNGAL_1"/>
    <property type="match status" value="1"/>
</dbReference>
<reference evidence="3" key="1">
    <citation type="journal article" date="2019" name="Environ. Microbiol.">
        <title>Fungal ecological strategies reflected in gene transcription - a case study of two litter decomposers.</title>
        <authorList>
            <person name="Barbi F."/>
            <person name="Kohler A."/>
            <person name="Barry K."/>
            <person name="Baskaran P."/>
            <person name="Daum C."/>
            <person name="Fauchery L."/>
            <person name="Ihrmark K."/>
            <person name="Kuo A."/>
            <person name="LaButti K."/>
            <person name="Lipzen A."/>
            <person name="Morin E."/>
            <person name="Grigoriev I.V."/>
            <person name="Henrissat B."/>
            <person name="Lindahl B."/>
            <person name="Martin F."/>
        </authorList>
    </citation>
    <scope>NUCLEOTIDE SEQUENCE</scope>
    <source>
        <strain evidence="3">JB14</strain>
    </source>
</reference>
<feature type="domain" description="Zn(2)-C6 fungal-type" evidence="2">
    <location>
        <begin position="23"/>
        <end position="58"/>
    </location>
</feature>
<dbReference type="GO" id="GO:0008270">
    <property type="term" value="F:zinc ion binding"/>
    <property type="evidence" value="ECO:0007669"/>
    <property type="project" value="InterPro"/>
</dbReference>
<evidence type="ECO:0000313" key="3">
    <source>
        <dbReference type="EMBL" id="KAE9407963.1"/>
    </source>
</evidence>
<dbReference type="InterPro" id="IPR001138">
    <property type="entry name" value="Zn2Cys6_DnaBD"/>
</dbReference>
<dbReference type="EMBL" id="ML769393">
    <property type="protein sequence ID" value="KAE9407963.1"/>
    <property type="molecule type" value="Genomic_DNA"/>
</dbReference>
<dbReference type="Proteomes" id="UP000799118">
    <property type="component" value="Unassembled WGS sequence"/>
</dbReference>
<evidence type="ECO:0000256" key="1">
    <source>
        <dbReference type="SAM" id="MobiDB-lite"/>
    </source>
</evidence>
<dbReference type="PROSITE" id="PS50048">
    <property type="entry name" value="ZN2_CY6_FUNGAL_2"/>
    <property type="match status" value="1"/>
</dbReference>